<evidence type="ECO:0000313" key="3">
    <source>
        <dbReference type="Proteomes" id="UP000826725"/>
    </source>
</evidence>
<dbReference type="Proteomes" id="UP000826725">
    <property type="component" value="Chromosome"/>
</dbReference>
<proteinExistence type="predicted"/>
<gene>
    <name evidence="2" type="ORF">DGMP_12670</name>
</gene>
<reference evidence="2" key="1">
    <citation type="submission" date="2020-09" db="EMBL/GenBank/DDBJ databases">
        <title>Desulfogranum mesoprofundum gen. nov., sp. nov., a novel mesophilic, sulfate-reducing chemolithoautotroph isolated from a deep-sea hydrothermal vent chimney in the Suiyo Seamount.</title>
        <authorList>
            <person name="Hashimoto Y."/>
            <person name="Nakagawa S."/>
        </authorList>
    </citation>
    <scope>NUCLEOTIDE SEQUENCE</scope>
    <source>
        <strain evidence="2">KT2</strain>
    </source>
</reference>
<dbReference type="InterPro" id="IPR001029">
    <property type="entry name" value="Flagellin_N"/>
</dbReference>
<dbReference type="GO" id="GO:0005198">
    <property type="term" value="F:structural molecule activity"/>
    <property type="evidence" value="ECO:0007669"/>
    <property type="project" value="InterPro"/>
</dbReference>
<evidence type="ECO:0000313" key="2">
    <source>
        <dbReference type="EMBL" id="BCL60574.1"/>
    </source>
</evidence>
<dbReference type="NCBIfam" id="TIGR02550">
    <property type="entry name" value="flagell_flgL"/>
    <property type="match status" value="1"/>
</dbReference>
<dbReference type="EMBL" id="AP024086">
    <property type="protein sequence ID" value="BCL60574.1"/>
    <property type="molecule type" value="Genomic_DNA"/>
</dbReference>
<dbReference type="InterPro" id="IPR013384">
    <property type="entry name" value="Flagell_FlgL"/>
</dbReference>
<feature type="domain" description="Flagellin N-terminal" evidence="1">
    <location>
        <begin position="12"/>
        <end position="139"/>
    </location>
</feature>
<name>A0A8D5JGT1_9BACT</name>
<accession>A0A8D5JGT1</accession>
<dbReference type="KEGG" id="dbk:DGMP_12670"/>
<organism evidence="2 3">
    <name type="scientific">Desulfomarina profundi</name>
    <dbReference type="NCBI Taxonomy" id="2772557"/>
    <lineage>
        <taxon>Bacteria</taxon>
        <taxon>Pseudomonadati</taxon>
        <taxon>Thermodesulfobacteriota</taxon>
        <taxon>Desulfobulbia</taxon>
        <taxon>Desulfobulbales</taxon>
        <taxon>Desulfobulbaceae</taxon>
        <taxon>Desulfomarina</taxon>
    </lineage>
</organism>
<dbReference type="InterPro" id="IPR001492">
    <property type="entry name" value="Flagellin"/>
</dbReference>
<dbReference type="GO" id="GO:0009424">
    <property type="term" value="C:bacterial-type flagellum hook"/>
    <property type="evidence" value="ECO:0007669"/>
    <property type="project" value="InterPro"/>
</dbReference>
<dbReference type="AlphaFoldDB" id="A0A8D5JGT1"/>
<protein>
    <recommendedName>
        <fullName evidence="1">Flagellin N-terminal domain-containing protein</fullName>
    </recommendedName>
</protein>
<sequence length="552" mass="58201">MKVTDQSTFRLMQTNLDKITNDLLGLRNQGATGLKLNKPSDDPGAIRPVLTTRTQLQQNERYLETMGHAGDTMAATDGHLNHVENIMVRVKEIAINAVNSGMSESDLATFGDEIAELRNELLDSANAVVDGKYIFAGFNEKTKPFTENPAYDPALYDVNDVTTWPYLYHGDYNNTSLEITPGEFMDVNLTGNELFMGITNEIAAAGYTNPFRGERQTSTAIGPGIPGNDITITAGSNPPVTISGGTDLTDPAGENNYAAKVAALFSQSGTGLVGTVNAATQDLGDLSLTNFVDTEDTYSLDITSGGNTISVTLDGPSGTYDYTLSGMASALANTAGATNLTSTSGTLSNGVSYDISSGSLVLTGPADGSEIELDETITDGVVTGTTPSGGISGGDQTVYGTINIETNSPTDVTIAGTGLASVGLTADTLNGSSGRIDLFTVLTRTEEAIRAGNVDDVNGPGGSIQAQIDNLEVAADQNRGLRSSLGAKAKRVDSAKLHQEDAKIDLKQILSRYQDADMIEIYNDIIQQETAFKSALNITARVSDISILDYFR</sequence>
<dbReference type="Pfam" id="PF00669">
    <property type="entry name" value="Flagellin_N"/>
    <property type="match status" value="1"/>
</dbReference>
<dbReference type="RefSeq" id="WP_228856690.1">
    <property type="nucleotide sequence ID" value="NZ_AP024086.1"/>
</dbReference>
<dbReference type="PANTHER" id="PTHR42792">
    <property type="entry name" value="FLAGELLIN"/>
    <property type="match status" value="1"/>
</dbReference>
<keyword evidence="3" id="KW-1185">Reference proteome</keyword>
<dbReference type="GO" id="GO:0071973">
    <property type="term" value="P:bacterial-type flagellum-dependent cell motility"/>
    <property type="evidence" value="ECO:0007669"/>
    <property type="project" value="InterPro"/>
</dbReference>
<evidence type="ECO:0000259" key="1">
    <source>
        <dbReference type="Pfam" id="PF00669"/>
    </source>
</evidence>
<dbReference type="PANTHER" id="PTHR42792:SF1">
    <property type="entry name" value="FLAGELLAR HOOK-ASSOCIATED PROTEIN 3"/>
    <property type="match status" value="1"/>
</dbReference>